<evidence type="ECO:0000313" key="3">
    <source>
        <dbReference type="Proteomes" id="UP000053405"/>
    </source>
</evidence>
<keyword evidence="3" id="KW-1185">Reference proteome</keyword>
<dbReference type="eggNOG" id="ENOG5032E96">
    <property type="taxonomic scope" value="Bacteria"/>
</dbReference>
<protein>
    <submittedName>
        <fullName evidence="2">Uncharacterized protein</fullName>
    </submittedName>
</protein>
<reference evidence="2 3" key="1">
    <citation type="submission" date="2012-12" db="EMBL/GenBank/DDBJ databases">
        <title>Whole genome shotgun sequence of Gordonia hirsuta NBRC 16056.</title>
        <authorList>
            <person name="Isaki-Nakamura S."/>
            <person name="Hosoyama A."/>
            <person name="Tsuchikane K."/>
            <person name="Katsumata H."/>
            <person name="Baba S."/>
            <person name="Yamazaki S."/>
            <person name="Fujita N."/>
        </authorList>
    </citation>
    <scope>NUCLEOTIDE SEQUENCE [LARGE SCALE GENOMIC DNA]</scope>
    <source>
        <strain evidence="2 3">NBRC 16056</strain>
    </source>
</reference>
<comment type="caution">
    <text evidence="2">The sequence shown here is derived from an EMBL/GenBank/DDBJ whole genome shotgun (WGS) entry which is preliminary data.</text>
</comment>
<keyword evidence="1" id="KW-0472">Membrane</keyword>
<keyword evidence="1" id="KW-1133">Transmembrane helix</keyword>
<feature type="transmembrane region" description="Helical" evidence="1">
    <location>
        <begin position="21"/>
        <end position="44"/>
    </location>
</feature>
<dbReference type="AlphaFoldDB" id="L7L932"/>
<feature type="transmembrane region" description="Helical" evidence="1">
    <location>
        <begin position="82"/>
        <end position="105"/>
    </location>
</feature>
<dbReference type="EMBL" id="BANT01000019">
    <property type="protein sequence ID" value="GAC57434.1"/>
    <property type="molecule type" value="Genomic_DNA"/>
</dbReference>
<dbReference type="STRING" id="1121927.GOHSU_19_00390"/>
<gene>
    <name evidence="2" type="ORF">GOHSU_19_00390</name>
</gene>
<accession>L7L932</accession>
<feature type="transmembrane region" description="Helical" evidence="1">
    <location>
        <begin position="50"/>
        <end position="70"/>
    </location>
</feature>
<sequence>MHDDDSEPLEPPVPRTELRQAALHVIITVGLAALLVVAAVSSAGDIRKGLVLASAAVIFIGGVSLGVRAYRSQRSGGRWQIFQGGMWVLLLVFLLWGFNAIAYAITG</sequence>
<proteinExistence type="predicted"/>
<dbReference type="RefSeq" id="WP_005939518.1">
    <property type="nucleotide sequence ID" value="NZ_ATVK01000010.1"/>
</dbReference>
<keyword evidence="1" id="KW-0812">Transmembrane</keyword>
<evidence type="ECO:0000256" key="1">
    <source>
        <dbReference type="SAM" id="Phobius"/>
    </source>
</evidence>
<organism evidence="2 3">
    <name type="scientific">Gordonia hirsuta DSM 44140 = NBRC 16056</name>
    <dbReference type="NCBI Taxonomy" id="1121927"/>
    <lineage>
        <taxon>Bacteria</taxon>
        <taxon>Bacillati</taxon>
        <taxon>Actinomycetota</taxon>
        <taxon>Actinomycetes</taxon>
        <taxon>Mycobacteriales</taxon>
        <taxon>Gordoniaceae</taxon>
        <taxon>Gordonia</taxon>
    </lineage>
</organism>
<name>L7L932_9ACTN</name>
<dbReference type="Proteomes" id="UP000053405">
    <property type="component" value="Unassembled WGS sequence"/>
</dbReference>
<evidence type="ECO:0000313" key="2">
    <source>
        <dbReference type="EMBL" id="GAC57434.1"/>
    </source>
</evidence>
<dbReference type="OrthoDB" id="4563543at2"/>